<reference evidence="2" key="1">
    <citation type="submission" date="2014-01" db="EMBL/GenBank/DDBJ databases">
        <title>The genome of the white-rot fungus Pycnoporus cinnabarinus: a basidiomycete model with a versatile arsenal for lignocellulosic biomass breakdown.</title>
        <authorList>
            <person name="Levasseur A."/>
            <person name="Lomascolo A."/>
            <person name="Ruiz-Duenas F.J."/>
            <person name="Uzan E."/>
            <person name="Piumi F."/>
            <person name="Kues U."/>
            <person name="Ram A.F.J."/>
            <person name="Murat C."/>
            <person name="Haon M."/>
            <person name="Benoit I."/>
            <person name="Arfi Y."/>
            <person name="Chevret D."/>
            <person name="Drula E."/>
            <person name="Kwon M.J."/>
            <person name="Gouret P."/>
            <person name="Lesage-Meessen L."/>
            <person name="Lombard V."/>
            <person name="Mariette J."/>
            <person name="Noirot C."/>
            <person name="Park J."/>
            <person name="Patyshakuliyeva A."/>
            <person name="Wieneger R.A.B."/>
            <person name="Wosten H.A.B."/>
            <person name="Martin F."/>
            <person name="Coutinho P.M."/>
            <person name="de Vries R."/>
            <person name="Martinez A.T."/>
            <person name="Klopp C."/>
            <person name="Pontarotti P."/>
            <person name="Henrissat B."/>
            <person name="Record E."/>
        </authorList>
    </citation>
    <scope>NUCLEOTIDE SEQUENCE [LARGE SCALE GENOMIC DNA]</scope>
    <source>
        <strain evidence="2">BRFM137</strain>
    </source>
</reference>
<keyword evidence="3" id="KW-1185">Reference proteome</keyword>
<feature type="region of interest" description="Disordered" evidence="1">
    <location>
        <begin position="93"/>
        <end position="130"/>
    </location>
</feature>
<dbReference type="AlphaFoldDB" id="A0A060SJ68"/>
<dbReference type="Proteomes" id="UP000029665">
    <property type="component" value="Unassembled WGS sequence"/>
</dbReference>
<protein>
    <submittedName>
        <fullName evidence="2">Uncharacterized protein</fullName>
    </submittedName>
</protein>
<accession>A0A060SJ68</accession>
<evidence type="ECO:0000313" key="2">
    <source>
        <dbReference type="EMBL" id="CDO74552.1"/>
    </source>
</evidence>
<dbReference type="OrthoDB" id="3364747at2759"/>
<evidence type="ECO:0000256" key="1">
    <source>
        <dbReference type="SAM" id="MobiDB-lite"/>
    </source>
</evidence>
<dbReference type="EMBL" id="CCBP010000183">
    <property type="protein sequence ID" value="CDO74552.1"/>
    <property type="molecule type" value="Genomic_DNA"/>
</dbReference>
<gene>
    <name evidence="2" type="ORF">BN946_scf184632.g9</name>
</gene>
<comment type="caution">
    <text evidence="2">The sequence shown here is derived from an EMBL/GenBank/DDBJ whole genome shotgun (WGS) entry which is preliminary data.</text>
</comment>
<proteinExistence type="predicted"/>
<evidence type="ECO:0000313" key="3">
    <source>
        <dbReference type="Proteomes" id="UP000029665"/>
    </source>
</evidence>
<organism evidence="2 3">
    <name type="scientific">Pycnoporus cinnabarinus</name>
    <name type="common">Cinnabar-red polypore</name>
    <name type="synonym">Trametes cinnabarina</name>
    <dbReference type="NCBI Taxonomy" id="5643"/>
    <lineage>
        <taxon>Eukaryota</taxon>
        <taxon>Fungi</taxon>
        <taxon>Dikarya</taxon>
        <taxon>Basidiomycota</taxon>
        <taxon>Agaricomycotina</taxon>
        <taxon>Agaricomycetes</taxon>
        <taxon>Polyporales</taxon>
        <taxon>Polyporaceae</taxon>
        <taxon>Trametes</taxon>
    </lineage>
</organism>
<dbReference type="HOGENOM" id="CLU_1939216_0_0_1"/>
<name>A0A060SJ68_PYCCI</name>
<sequence>MGLFGKSDPSSQNKEDRQIEKIVAKEERDEQKNLDHTVKDLSSAEKAYNKTVKAISKAQHQLERAVEKEHNASKAVNRAAHNHDAAIANEQNAEKTVELHKEHEVKLGQDLEQKRRQLEDAQQRKAHNDT</sequence>